<evidence type="ECO:0000313" key="2">
    <source>
        <dbReference type="EMBL" id="CAD9251983.1"/>
    </source>
</evidence>
<sequence>MAAAAAGGAAEGEANPSPPPSPPSSGGGGGLASIQRFLAEAHEAAEREGAHRERTFYFRRRRSGGDSDDDGDDGDDDSGADAAGAPGATVATAITVRELTRFVGGHGSVIWESGVALAQLLLLNPAISRGRRVLELGSGCGVAGLAAARCGARVVLTDNQGDVVENLRANVARNGADNTADVRALEWGSAVREGDAEAERFEVLLGADLVYNPRCAYSLALAIQAHLEEDGIFLGVSPAGRPGFLLFLHSLQRCRLRITTCPLRWRKGMGVDAKETCWDGTELEDGRPSRDVGSDTESCDSTLVAPRTPPHHGEGANEGFPEQDQDLEGFALDGEGEVEAATGAGEASDEAWRAAPAPPAPPDPCLRIPSVRMASTRGAHEMPSAATGMHKGEGKGGVVAAQETLIVFTVQHASQSPRSALELCTDDQQERRGTGVVRSKETAAGCADMLWAQQEIR</sequence>
<feature type="compositionally biased region" description="Low complexity" evidence="1">
    <location>
        <begin position="1"/>
        <end position="15"/>
    </location>
</feature>
<feature type="compositionally biased region" description="Acidic residues" evidence="1">
    <location>
        <begin position="66"/>
        <end position="79"/>
    </location>
</feature>
<dbReference type="Gene3D" id="3.40.50.150">
    <property type="entry name" value="Vaccinia Virus protein VP39"/>
    <property type="match status" value="1"/>
</dbReference>
<feature type="compositionally biased region" description="Basic and acidic residues" evidence="1">
    <location>
        <begin position="39"/>
        <end position="56"/>
    </location>
</feature>
<evidence type="ECO:0000256" key="1">
    <source>
        <dbReference type="SAM" id="MobiDB-lite"/>
    </source>
</evidence>
<proteinExistence type="predicted"/>
<dbReference type="PANTHER" id="PTHR14614">
    <property type="entry name" value="HEPATOCELLULAR CARCINOMA-ASSOCIATED ANTIGEN"/>
    <property type="match status" value="1"/>
</dbReference>
<dbReference type="SUPFAM" id="SSF53335">
    <property type="entry name" value="S-adenosyl-L-methionine-dependent methyltransferases"/>
    <property type="match status" value="1"/>
</dbReference>
<feature type="compositionally biased region" description="Basic and acidic residues" evidence="1">
    <location>
        <begin position="284"/>
        <end position="293"/>
    </location>
</feature>
<dbReference type="Pfam" id="PF10294">
    <property type="entry name" value="Methyltransf_16"/>
    <property type="match status" value="1"/>
</dbReference>
<dbReference type="InterPro" id="IPR019410">
    <property type="entry name" value="Methyltransf_16"/>
</dbReference>
<dbReference type="AlphaFoldDB" id="A0A7S1TZU8"/>
<evidence type="ECO:0008006" key="3">
    <source>
        <dbReference type="Google" id="ProtNLM"/>
    </source>
</evidence>
<dbReference type="InterPro" id="IPR029063">
    <property type="entry name" value="SAM-dependent_MTases_sf"/>
</dbReference>
<name>A0A7S1TZU8_9STRA</name>
<reference evidence="2" key="1">
    <citation type="submission" date="2021-01" db="EMBL/GenBank/DDBJ databases">
        <authorList>
            <person name="Corre E."/>
            <person name="Pelletier E."/>
            <person name="Niang G."/>
            <person name="Scheremetjew M."/>
            <person name="Finn R."/>
            <person name="Kale V."/>
            <person name="Holt S."/>
            <person name="Cochrane G."/>
            <person name="Meng A."/>
            <person name="Brown T."/>
            <person name="Cohen L."/>
        </authorList>
    </citation>
    <scope>NUCLEOTIDE SEQUENCE</scope>
    <source>
        <strain evidence="2">CCMP2877</strain>
    </source>
</reference>
<accession>A0A7S1TZU8</accession>
<gene>
    <name evidence="2" type="ORF">PPAR1163_LOCUS10346</name>
</gene>
<feature type="region of interest" description="Disordered" evidence="1">
    <location>
        <begin position="1"/>
        <end position="85"/>
    </location>
</feature>
<organism evidence="2">
    <name type="scientific">Phaeomonas parva</name>
    <dbReference type="NCBI Taxonomy" id="124430"/>
    <lineage>
        <taxon>Eukaryota</taxon>
        <taxon>Sar</taxon>
        <taxon>Stramenopiles</taxon>
        <taxon>Ochrophyta</taxon>
        <taxon>Pinguiophyceae</taxon>
        <taxon>Pinguiochrysidales</taxon>
        <taxon>Pinguiochrysidaceae</taxon>
        <taxon>Phaeomonas</taxon>
    </lineage>
</organism>
<feature type="region of interest" description="Disordered" evidence="1">
    <location>
        <begin position="282"/>
        <end position="324"/>
    </location>
</feature>
<protein>
    <recommendedName>
        <fullName evidence="3">Calmodulin-lysine N-methyltransferase</fullName>
    </recommendedName>
</protein>
<dbReference type="CDD" id="cd02440">
    <property type="entry name" value="AdoMet_MTases"/>
    <property type="match status" value="1"/>
</dbReference>
<feature type="region of interest" description="Disordered" evidence="1">
    <location>
        <begin position="340"/>
        <end position="395"/>
    </location>
</feature>
<dbReference type="EMBL" id="HBGJ01016112">
    <property type="protein sequence ID" value="CAD9251983.1"/>
    <property type="molecule type" value="Transcribed_RNA"/>
</dbReference>